<dbReference type="Pfam" id="PF13639">
    <property type="entry name" value="zf-RING_2"/>
    <property type="match status" value="1"/>
</dbReference>
<dbReference type="AlphaFoldDB" id="A0A9P4QRK3"/>
<gene>
    <name evidence="5" type="ORF">EJ04DRAFT_580117</name>
</gene>
<evidence type="ECO:0000256" key="3">
    <source>
        <dbReference type="SAM" id="Phobius"/>
    </source>
</evidence>
<keyword evidence="6" id="KW-1185">Reference proteome</keyword>
<name>A0A9P4QRK3_9PLEO</name>
<comment type="caution">
    <text evidence="5">The sequence shown here is derived from an EMBL/GenBank/DDBJ whole genome shotgun (WGS) entry which is preliminary data.</text>
</comment>
<feature type="domain" description="RING-type" evidence="4">
    <location>
        <begin position="125"/>
        <end position="206"/>
    </location>
</feature>
<dbReference type="PROSITE" id="PS50089">
    <property type="entry name" value="ZF_RING_2"/>
    <property type="match status" value="1"/>
</dbReference>
<sequence length="243" mass="27385">MSAVKNHEVRLETRRDHGYSGRTHLSPATIGFLVPLFVLFLIGPFLCIFCARKRRSRRGLRRFPNANPNPATKTKTPPMRRDEAIKILEEVTETAKEERGQKYACVGVVEEKSDVDTESVLERECAICLSTLQAPARPEPAQIFNSSNPSPETVPCPSHHKAPSIYEETVMKSDEIMRLKVCNHEFHAECLISWCLVRRHTCPICRAVFHHPDITSQSRSQDEQNVAGSAPGGDARSTRREQV</sequence>
<evidence type="ECO:0000259" key="4">
    <source>
        <dbReference type="PROSITE" id="PS50089"/>
    </source>
</evidence>
<accession>A0A9P4QRK3</accession>
<keyword evidence="1" id="KW-0863">Zinc-finger</keyword>
<dbReference type="SUPFAM" id="SSF57850">
    <property type="entry name" value="RING/U-box"/>
    <property type="match status" value="1"/>
</dbReference>
<evidence type="ECO:0000313" key="5">
    <source>
        <dbReference type="EMBL" id="KAF2730133.1"/>
    </source>
</evidence>
<keyword evidence="3" id="KW-0472">Membrane</keyword>
<dbReference type="GO" id="GO:0016567">
    <property type="term" value="P:protein ubiquitination"/>
    <property type="evidence" value="ECO:0007669"/>
    <property type="project" value="TreeGrafter"/>
</dbReference>
<feature type="transmembrane region" description="Helical" evidence="3">
    <location>
        <begin position="30"/>
        <end position="51"/>
    </location>
</feature>
<dbReference type="OrthoDB" id="8062037at2759"/>
<keyword evidence="1" id="KW-0479">Metal-binding</keyword>
<keyword evidence="3" id="KW-1133">Transmembrane helix</keyword>
<dbReference type="InterPro" id="IPR001841">
    <property type="entry name" value="Znf_RING"/>
</dbReference>
<keyword evidence="3" id="KW-0812">Transmembrane</keyword>
<dbReference type="CDD" id="cd16448">
    <property type="entry name" value="RING-H2"/>
    <property type="match status" value="1"/>
</dbReference>
<dbReference type="InterPro" id="IPR013083">
    <property type="entry name" value="Znf_RING/FYVE/PHD"/>
</dbReference>
<protein>
    <recommendedName>
        <fullName evidence="4">RING-type domain-containing protein</fullName>
    </recommendedName>
</protein>
<evidence type="ECO:0000313" key="6">
    <source>
        <dbReference type="Proteomes" id="UP000799444"/>
    </source>
</evidence>
<evidence type="ECO:0000256" key="1">
    <source>
        <dbReference type="PROSITE-ProRule" id="PRU00175"/>
    </source>
</evidence>
<dbReference type="PANTHER" id="PTHR45676">
    <property type="entry name" value="RING-H2 FINGER PROTEIN ATL51-RELATED"/>
    <property type="match status" value="1"/>
</dbReference>
<proteinExistence type="predicted"/>
<dbReference type="Gene3D" id="3.30.40.10">
    <property type="entry name" value="Zinc/RING finger domain, C3HC4 (zinc finger)"/>
    <property type="match status" value="1"/>
</dbReference>
<reference evidence="5" key="1">
    <citation type="journal article" date="2020" name="Stud. Mycol.">
        <title>101 Dothideomycetes genomes: a test case for predicting lifestyles and emergence of pathogens.</title>
        <authorList>
            <person name="Haridas S."/>
            <person name="Albert R."/>
            <person name="Binder M."/>
            <person name="Bloem J."/>
            <person name="Labutti K."/>
            <person name="Salamov A."/>
            <person name="Andreopoulos B."/>
            <person name="Baker S."/>
            <person name="Barry K."/>
            <person name="Bills G."/>
            <person name="Bluhm B."/>
            <person name="Cannon C."/>
            <person name="Castanera R."/>
            <person name="Culley D."/>
            <person name="Daum C."/>
            <person name="Ezra D."/>
            <person name="Gonzalez J."/>
            <person name="Henrissat B."/>
            <person name="Kuo A."/>
            <person name="Liang C."/>
            <person name="Lipzen A."/>
            <person name="Lutzoni F."/>
            <person name="Magnuson J."/>
            <person name="Mondo S."/>
            <person name="Nolan M."/>
            <person name="Ohm R."/>
            <person name="Pangilinan J."/>
            <person name="Park H.-J."/>
            <person name="Ramirez L."/>
            <person name="Alfaro M."/>
            <person name="Sun H."/>
            <person name="Tritt A."/>
            <person name="Yoshinaga Y."/>
            <person name="Zwiers L.-H."/>
            <person name="Turgeon B."/>
            <person name="Goodwin S."/>
            <person name="Spatafora J."/>
            <person name="Crous P."/>
            <person name="Grigoriev I."/>
        </authorList>
    </citation>
    <scope>NUCLEOTIDE SEQUENCE</scope>
    <source>
        <strain evidence="5">CBS 125425</strain>
    </source>
</reference>
<keyword evidence="1" id="KW-0862">Zinc</keyword>
<organism evidence="5 6">
    <name type="scientific">Polyplosphaeria fusca</name>
    <dbReference type="NCBI Taxonomy" id="682080"/>
    <lineage>
        <taxon>Eukaryota</taxon>
        <taxon>Fungi</taxon>
        <taxon>Dikarya</taxon>
        <taxon>Ascomycota</taxon>
        <taxon>Pezizomycotina</taxon>
        <taxon>Dothideomycetes</taxon>
        <taxon>Pleosporomycetidae</taxon>
        <taxon>Pleosporales</taxon>
        <taxon>Tetraplosphaeriaceae</taxon>
        <taxon>Polyplosphaeria</taxon>
    </lineage>
</organism>
<dbReference type="GO" id="GO:0008270">
    <property type="term" value="F:zinc ion binding"/>
    <property type="evidence" value="ECO:0007669"/>
    <property type="project" value="UniProtKB-KW"/>
</dbReference>
<feature type="region of interest" description="Disordered" evidence="2">
    <location>
        <begin position="215"/>
        <end position="243"/>
    </location>
</feature>
<feature type="compositionally biased region" description="Polar residues" evidence="2">
    <location>
        <begin position="215"/>
        <end position="227"/>
    </location>
</feature>
<dbReference type="PANTHER" id="PTHR45676:SF182">
    <property type="entry name" value="RING-TYPE E3 UBIQUITIN TRANSFERASE"/>
    <property type="match status" value="1"/>
</dbReference>
<dbReference type="EMBL" id="ML996225">
    <property type="protein sequence ID" value="KAF2730133.1"/>
    <property type="molecule type" value="Genomic_DNA"/>
</dbReference>
<dbReference type="SMART" id="SM00184">
    <property type="entry name" value="RING"/>
    <property type="match status" value="1"/>
</dbReference>
<dbReference type="Proteomes" id="UP000799444">
    <property type="component" value="Unassembled WGS sequence"/>
</dbReference>
<evidence type="ECO:0000256" key="2">
    <source>
        <dbReference type="SAM" id="MobiDB-lite"/>
    </source>
</evidence>